<evidence type="ECO:0000259" key="1">
    <source>
        <dbReference type="PROSITE" id="PS50097"/>
    </source>
</evidence>
<name>A0A8D8ZJD4_9HEMI</name>
<dbReference type="Pfam" id="PF07707">
    <property type="entry name" value="BACK"/>
    <property type="match status" value="1"/>
</dbReference>
<dbReference type="PROSITE" id="PS50097">
    <property type="entry name" value="BTB"/>
    <property type="match status" value="1"/>
</dbReference>
<dbReference type="InterPro" id="IPR002083">
    <property type="entry name" value="MATH/TRAF_dom"/>
</dbReference>
<dbReference type="InterPro" id="IPR000210">
    <property type="entry name" value="BTB/POZ_dom"/>
</dbReference>
<protein>
    <submittedName>
        <fullName evidence="2">Kelch-like protein 26</fullName>
    </submittedName>
</protein>
<dbReference type="Gene3D" id="3.30.710.10">
    <property type="entry name" value="Potassium Channel Kv1.1, Chain A"/>
    <property type="match status" value="1"/>
</dbReference>
<dbReference type="EMBL" id="HBUF01520477">
    <property type="protein sequence ID" value="CAG6748778.1"/>
    <property type="molecule type" value="Transcribed_RNA"/>
</dbReference>
<dbReference type="CDD" id="cd18186">
    <property type="entry name" value="BTB_POZ_ZBTB_KLHL-like"/>
    <property type="match status" value="1"/>
</dbReference>
<dbReference type="SMART" id="SM00875">
    <property type="entry name" value="BACK"/>
    <property type="match status" value="1"/>
</dbReference>
<dbReference type="PANTHER" id="PTHR46306">
    <property type="entry name" value="BTB/POZ DOMAIN-CONTAINING PROTEIN 9"/>
    <property type="match status" value="1"/>
</dbReference>
<feature type="domain" description="BTB" evidence="1">
    <location>
        <begin position="21"/>
        <end position="89"/>
    </location>
</feature>
<dbReference type="PANTHER" id="PTHR46306:SF1">
    <property type="entry name" value="BTB_POZ DOMAIN-CONTAINING PROTEIN 9"/>
    <property type="match status" value="1"/>
</dbReference>
<dbReference type="InterPro" id="IPR011333">
    <property type="entry name" value="SKP1/BTB/POZ_sf"/>
</dbReference>
<sequence length="410" mass="48037">MARKISNLKPLQSMLNNHRFSDFTFLVNKQVFHACRCVVSAASDVFEAMLTGHFQEKTDKQIEIKGIEHTDSFQHILTYVYGHDLDFRLIPEDILCEILRLSQMYNLQPLHDNLKADLDNLTYFHMGSVVALIHTAKQYELKKLYERAKTFLLENAKFMLQHDSFVNLEYEILIELLKSPSFHDKEINIFRGVLKWIHENDMHQLSDDTKKDLLIMDLFKQVRFAHISSVEYHQFKEEAKTGSENHVKLFSKYKKILQNSNGELTHEPRVLLTNYTGLLVKFTIKKVGEEWDKCYFSPYYELKNLQWRLIVNMDPKIANMGILLDCKPVTKCEYWECVVDFSFKLNSKNTSHCATTPFKYSKTLSLTESQHGNKDLVNRSNFLEHCIDKTDNSFEIKLGVKPHDPTFTCI</sequence>
<dbReference type="Gene3D" id="2.60.210.10">
    <property type="entry name" value="Apoptosis, Tumor Necrosis Factor Receptor Associated Protein 2, Chain A"/>
    <property type="match status" value="1"/>
</dbReference>
<dbReference type="Pfam" id="PF00651">
    <property type="entry name" value="BTB"/>
    <property type="match status" value="1"/>
</dbReference>
<dbReference type="AlphaFoldDB" id="A0A8D8ZJD4"/>
<organism evidence="2">
    <name type="scientific">Cacopsylla melanoneura</name>
    <dbReference type="NCBI Taxonomy" id="428564"/>
    <lineage>
        <taxon>Eukaryota</taxon>
        <taxon>Metazoa</taxon>
        <taxon>Ecdysozoa</taxon>
        <taxon>Arthropoda</taxon>
        <taxon>Hexapoda</taxon>
        <taxon>Insecta</taxon>
        <taxon>Pterygota</taxon>
        <taxon>Neoptera</taxon>
        <taxon>Paraneoptera</taxon>
        <taxon>Hemiptera</taxon>
        <taxon>Sternorrhyncha</taxon>
        <taxon>Psylloidea</taxon>
        <taxon>Psyllidae</taxon>
        <taxon>Psyllinae</taxon>
        <taxon>Cacopsylla</taxon>
    </lineage>
</organism>
<dbReference type="EMBL" id="HBUF01520475">
    <property type="protein sequence ID" value="CAG6748774.1"/>
    <property type="molecule type" value="Transcribed_RNA"/>
</dbReference>
<accession>A0A8D8ZJD4</accession>
<dbReference type="Pfam" id="PF00917">
    <property type="entry name" value="MATH"/>
    <property type="match status" value="1"/>
</dbReference>
<reference evidence="2" key="1">
    <citation type="submission" date="2021-05" db="EMBL/GenBank/DDBJ databases">
        <authorList>
            <person name="Alioto T."/>
            <person name="Alioto T."/>
            <person name="Gomez Garrido J."/>
        </authorList>
    </citation>
    <scope>NUCLEOTIDE SEQUENCE</scope>
</reference>
<dbReference type="SMART" id="SM00225">
    <property type="entry name" value="BTB"/>
    <property type="match status" value="1"/>
</dbReference>
<evidence type="ECO:0000313" key="2">
    <source>
        <dbReference type="EMBL" id="CAG6748774.1"/>
    </source>
</evidence>
<dbReference type="InterPro" id="IPR008974">
    <property type="entry name" value="TRAF-like"/>
</dbReference>
<dbReference type="InterPro" id="IPR011705">
    <property type="entry name" value="BACK"/>
</dbReference>
<dbReference type="CDD" id="cd00121">
    <property type="entry name" value="MATH"/>
    <property type="match status" value="1"/>
</dbReference>
<dbReference type="GO" id="GO:0005737">
    <property type="term" value="C:cytoplasm"/>
    <property type="evidence" value="ECO:0007669"/>
    <property type="project" value="TreeGrafter"/>
</dbReference>
<dbReference type="InterPro" id="IPR052407">
    <property type="entry name" value="BTB_POZ_domain_cont_9"/>
</dbReference>
<dbReference type="SUPFAM" id="SSF54695">
    <property type="entry name" value="POZ domain"/>
    <property type="match status" value="1"/>
</dbReference>
<dbReference type="Gene3D" id="1.25.40.420">
    <property type="match status" value="1"/>
</dbReference>
<proteinExistence type="predicted"/>